<keyword evidence="3" id="KW-1185">Reference proteome</keyword>
<proteinExistence type="predicted"/>
<feature type="compositionally biased region" description="Low complexity" evidence="1">
    <location>
        <begin position="37"/>
        <end position="55"/>
    </location>
</feature>
<evidence type="ECO:0008006" key="4">
    <source>
        <dbReference type="Google" id="ProtNLM"/>
    </source>
</evidence>
<accession>A0ABU2TNG9</accession>
<evidence type="ECO:0000256" key="1">
    <source>
        <dbReference type="SAM" id="MobiDB-lite"/>
    </source>
</evidence>
<evidence type="ECO:0000313" key="2">
    <source>
        <dbReference type="EMBL" id="MDT0462462.1"/>
    </source>
</evidence>
<gene>
    <name evidence="2" type="ORF">RM764_05480</name>
</gene>
<reference evidence="3" key="1">
    <citation type="submission" date="2023-07" db="EMBL/GenBank/DDBJ databases">
        <title>30 novel species of actinomycetes from the DSMZ collection.</title>
        <authorList>
            <person name="Nouioui I."/>
        </authorList>
    </citation>
    <scope>NUCLEOTIDE SEQUENCE [LARGE SCALE GENOMIC DNA]</scope>
    <source>
        <strain evidence="3">DSM 41699</strain>
    </source>
</reference>
<dbReference type="EMBL" id="JAVREY010000004">
    <property type="protein sequence ID" value="MDT0462462.1"/>
    <property type="molecule type" value="Genomic_DNA"/>
</dbReference>
<protein>
    <recommendedName>
        <fullName evidence="4">Lipoprotein</fullName>
    </recommendedName>
</protein>
<feature type="region of interest" description="Disordered" evidence="1">
    <location>
        <begin position="36"/>
        <end position="59"/>
    </location>
</feature>
<organism evidence="2 3">
    <name type="scientific">Streptomyces gibsoniae</name>
    <dbReference type="NCBI Taxonomy" id="3075529"/>
    <lineage>
        <taxon>Bacteria</taxon>
        <taxon>Bacillati</taxon>
        <taxon>Actinomycetota</taxon>
        <taxon>Actinomycetes</taxon>
        <taxon>Kitasatosporales</taxon>
        <taxon>Streptomycetaceae</taxon>
        <taxon>Streptomyces</taxon>
    </lineage>
</organism>
<dbReference type="RefSeq" id="WP_311692439.1">
    <property type="nucleotide sequence ID" value="NZ_JAVREY010000004.1"/>
</dbReference>
<comment type="caution">
    <text evidence="2">The sequence shown here is derived from an EMBL/GenBank/DDBJ whole genome shotgun (WGS) entry which is preliminary data.</text>
</comment>
<name>A0ABU2TNG9_9ACTN</name>
<evidence type="ECO:0000313" key="3">
    <source>
        <dbReference type="Proteomes" id="UP001183809"/>
    </source>
</evidence>
<dbReference type="Proteomes" id="UP001183809">
    <property type="component" value="Unassembled WGS sequence"/>
</dbReference>
<sequence>MISTSTATARPRARLAAGAVTAAVLGLVSCTASEGHGAAASGSAAPSASRAAARPAEQRLSERRFEEERLGEQAQAALGGFGGGGMVEAGAERVADGIHTEPLLGRGRAYRLDLVCIGRGRARVVFTPAGTGTEAGVPCDRSVVRRRITSHGPLRIDVDGVRGSTGVVAWVIREVGHAS</sequence>